<dbReference type="EC" id="2.7.8.7" evidence="11"/>
<dbReference type="EMBL" id="JXBC01000004">
    <property type="protein sequence ID" value="KIU10801.1"/>
    <property type="molecule type" value="Genomic_DNA"/>
</dbReference>
<evidence type="ECO:0000313" key="16">
    <source>
        <dbReference type="EMBL" id="WHM20186.1"/>
    </source>
</evidence>
<feature type="binding site" evidence="11">
    <location>
        <position position="8"/>
    </location>
    <ligand>
        <name>Mg(2+)</name>
        <dbReference type="ChEBI" id="CHEBI:18420"/>
    </ligand>
</feature>
<keyword evidence="9 11" id="KW-0443">Lipid metabolism</keyword>
<evidence type="ECO:0000256" key="5">
    <source>
        <dbReference type="ARBA" id="ARBA00022679"/>
    </source>
</evidence>
<keyword evidence="10 11" id="KW-0275">Fatty acid biosynthesis</keyword>
<dbReference type="InterPro" id="IPR037143">
    <property type="entry name" value="4-PPantetheinyl_Trfase_dom_sf"/>
</dbReference>
<evidence type="ECO:0000256" key="8">
    <source>
        <dbReference type="ARBA" id="ARBA00022842"/>
    </source>
</evidence>
<organism evidence="13 17">
    <name type="scientific">Bacillus subtilis</name>
    <dbReference type="NCBI Taxonomy" id="1423"/>
    <lineage>
        <taxon>Bacteria</taxon>
        <taxon>Bacillati</taxon>
        <taxon>Bacillota</taxon>
        <taxon>Bacilli</taxon>
        <taxon>Bacillales</taxon>
        <taxon>Bacillaceae</taxon>
        <taxon>Bacillus</taxon>
    </lineage>
</organism>
<evidence type="ECO:0000256" key="9">
    <source>
        <dbReference type="ARBA" id="ARBA00023098"/>
    </source>
</evidence>
<gene>
    <name evidence="11 15" type="primary">acpS</name>
    <name evidence="14" type="ORF">B4122_0864</name>
    <name evidence="15" type="ORF">P5633_01000</name>
    <name evidence="16" type="ORF">QL281_15160</name>
    <name evidence="13" type="ORF">SC09_Contig25orf00642</name>
</gene>
<evidence type="ECO:0000256" key="1">
    <source>
        <dbReference type="ARBA" id="ARBA00001946"/>
    </source>
</evidence>
<dbReference type="Proteomes" id="UP000032247">
    <property type="component" value="Unassembled WGS sequence"/>
</dbReference>
<comment type="similarity">
    <text evidence="2">Belongs to the P-Pant transferase superfamily. Gsp/Sfp/HetI/AcpT family.</text>
</comment>
<comment type="cofactor">
    <cofactor evidence="1 11">
        <name>Mg(2+)</name>
        <dbReference type="ChEBI" id="CHEBI:18420"/>
    </cofactor>
</comment>
<sequence length="121" mass="13691">MIYGIGLDITELKRIASMAGRQKRFAERILTRSELDQYHELSEKRKIEFLAGRFAAKEAFSKAFGTGIGRQLSFQDIEIRKDQNGKPYIICTKLSQAAVHVSITHTKEYAAAQVVIERLSS</sequence>
<reference evidence="15" key="3">
    <citation type="submission" date="2023-03" db="EMBL/GenBank/DDBJ databases">
        <title>Complete genome sequences of 52 Bacillus and Priestia strains isolated from West-African fermentations and 26 reference strains from the DSMZ collection.</title>
        <authorList>
            <person name="Wiedenbein E.S."/>
            <person name="Canoy T.S."/>
            <person name="Hui Y."/>
            <person name="Parkouda C."/>
            <person name="Dawende C."/>
            <person name="Ametefe E."/>
            <person name="Jespersen L."/>
            <person name="Nielsen D.S."/>
        </authorList>
    </citation>
    <scope>NUCLEOTIDE SEQUENCE</scope>
    <source>
        <strain evidence="15">PRO56</strain>
    </source>
</reference>
<dbReference type="EMBL" id="LJZV01000003">
    <property type="protein sequence ID" value="KZD94168.1"/>
    <property type="molecule type" value="Genomic_DNA"/>
</dbReference>
<reference evidence="14 18" key="2">
    <citation type="submission" date="2015-09" db="EMBL/GenBank/DDBJ databases">
        <title>Spore heat resistance.</title>
        <authorList>
            <person name="Boekhorst J."/>
            <person name="Berendsen E.M."/>
            <person name="Wells-Bennik M.H."/>
            <person name="Kuipers O.P."/>
        </authorList>
    </citation>
    <scope>NUCLEOTIDE SEQUENCE [LARGE SCALE GENOMIC DNA]</scope>
    <source>
        <strain evidence="14 18">B4122</strain>
    </source>
</reference>
<accession>A0A0C3GJH9</accession>
<keyword evidence="6 11" id="KW-0479">Metal-binding</keyword>
<dbReference type="SUPFAM" id="SSF56214">
    <property type="entry name" value="4'-phosphopantetheinyl transferase"/>
    <property type="match status" value="1"/>
</dbReference>
<evidence type="ECO:0000313" key="18">
    <source>
        <dbReference type="Proteomes" id="UP000076442"/>
    </source>
</evidence>
<evidence type="ECO:0000313" key="13">
    <source>
        <dbReference type="EMBL" id="KIU10801.1"/>
    </source>
</evidence>
<dbReference type="GO" id="GO:0005829">
    <property type="term" value="C:cytosol"/>
    <property type="evidence" value="ECO:0007669"/>
    <property type="project" value="TreeGrafter"/>
</dbReference>
<keyword evidence="3 11" id="KW-0963">Cytoplasm</keyword>
<dbReference type="Proteomes" id="UP001229422">
    <property type="component" value="Chromosome"/>
</dbReference>
<keyword evidence="8 11" id="KW-0460">Magnesium</keyword>
<dbReference type="HAMAP" id="MF_00101">
    <property type="entry name" value="AcpS"/>
    <property type="match status" value="1"/>
</dbReference>
<name>A0A0C3GJH9_BACIU</name>
<dbReference type="Proteomes" id="UP000076442">
    <property type="component" value="Unassembled WGS sequence"/>
</dbReference>
<dbReference type="STRING" id="483913.AN935_02405"/>
<evidence type="ECO:0000256" key="7">
    <source>
        <dbReference type="ARBA" id="ARBA00022832"/>
    </source>
</evidence>
<dbReference type="GO" id="GO:0006633">
    <property type="term" value="P:fatty acid biosynthetic process"/>
    <property type="evidence" value="ECO:0007669"/>
    <property type="project" value="UniProtKB-UniRule"/>
</dbReference>
<dbReference type="Proteomes" id="UP001214898">
    <property type="component" value="Chromosome"/>
</dbReference>
<dbReference type="Pfam" id="PF01648">
    <property type="entry name" value="ACPS"/>
    <property type="match status" value="1"/>
</dbReference>
<evidence type="ECO:0000313" key="14">
    <source>
        <dbReference type="EMBL" id="KZD94168.1"/>
    </source>
</evidence>
<comment type="function">
    <text evidence="11">Transfers the 4'-phosphopantetheine moiety from coenzyme A to a Ser of acyl-carrier-protein.</text>
</comment>
<dbReference type="GO" id="GO:0019878">
    <property type="term" value="P:lysine biosynthetic process via aminoadipic acid"/>
    <property type="evidence" value="ECO:0007669"/>
    <property type="project" value="TreeGrafter"/>
</dbReference>
<dbReference type="InterPro" id="IPR002582">
    <property type="entry name" value="ACPS"/>
</dbReference>
<dbReference type="EMBL" id="CP125292">
    <property type="protein sequence ID" value="WHM20186.1"/>
    <property type="molecule type" value="Genomic_DNA"/>
</dbReference>
<dbReference type="PATRIC" id="fig|1423.167.peg.1527"/>
<reference evidence="16" key="4">
    <citation type="submission" date="2023-05" db="EMBL/GenBank/DDBJ databases">
        <title>Complete genome sequence of Bacillus subtilis SRCM117797 isolated from Soybean paste.</title>
        <authorList>
            <person name="Abraha H.B."/>
            <person name="Kim K.-P."/>
            <person name="Ryu M.-S."/>
            <person name="Jeong D.-Y."/>
        </authorList>
    </citation>
    <scope>NUCLEOTIDE SEQUENCE</scope>
    <source>
        <strain evidence="16">SRCM117797</strain>
    </source>
</reference>
<keyword evidence="7 11" id="KW-0276">Fatty acid metabolism</keyword>
<evidence type="ECO:0000256" key="11">
    <source>
        <dbReference type="HAMAP-Rule" id="MF_00101"/>
    </source>
</evidence>
<evidence type="ECO:0000256" key="6">
    <source>
        <dbReference type="ARBA" id="ARBA00022723"/>
    </source>
</evidence>
<comment type="similarity">
    <text evidence="11">Belongs to the P-Pant transferase superfamily. AcpS family.</text>
</comment>
<dbReference type="InterPro" id="IPR050559">
    <property type="entry name" value="P-Pant_transferase_sf"/>
</dbReference>
<dbReference type="NCBIfam" id="TIGR00556">
    <property type="entry name" value="pantethn_trn"/>
    <property type="match status" value="1"/>
</dbReference>
<proteinExistence type="inferred from homology"/>
<comment type="catalytic activity">
    <reaction evidence="11">
        <text>apo-[ACP] + CoA = holo-[ACP] + adenosine 3',5'-bisphosphate + H(+)</text>
        <dbReference type="Rhea" id="RHEA:12068"/>
        <dbReference type="Rhea" id="RHEA-COMP:9685"/>
        <dbReference type="Rhea" id="RHEA-COMP:9690"/>
        <dbReference type="ChEBI" id="CHEBI:15378"/>
        <dbReference type="ChEBI" id="CHEBI:29999"/>
        <dbReference type="ChEBI" id="CHEBI:57287"/>
        <dbReference type="ChEBI" id="CHEBI:58343"/>
        <dbReference type="ChEBI" id="CHEBI:64479"/>
        <dbReference type="EC" id="2.7.8.7"/>
    </reaction>
</comment>
<feature type="binding site" evidence="11">
    <location>
        <position position="58"/>
    </location>
    <ligand>
        <name>Mg(2+)</name>
        <dbReference type="ChEBI" id="CHEBI:18420"/>
    </ligand>
</feature>
<evidence type="ECO:0000256" key="3">
    <source>
        <dbReference type="ARBA" id="ARBA00022490"/>
    </source>
</evidence>
<dbReference type="GO" id="GO:0008897">
    <property type="term" value="F:holo-[acyl-carrier-protein] synthase activity"/>
    <property type="evidence" value="ECO:0007669"/>
    <property type="project" value="UniProtKB-UniRule"/>
</dbReference>
<dbReference type="AlphaFoldDB" id="A0A0C3GJH9"/>
<dbReference type="InterPro" id="IPR008278">
    <property type="entry name" value="4-PPantetheinyl_Trfase_dom"/>
</dbReference>
<dbReference type="PANTHER" id="PTHR12215:SF10">
    <property type="entry name" value="L-AMINOADIPATE-SEMIALDEHYDE DEHYDROGENASE-PHOSPHOPANTETHEINYL TRANSFERASE"/>
    <property type="match status" value="1"/>
</dbReference>
<dbReference type="Gene3D" id="3.90.470.20">
    <property type="entry name" value="4'-phosphopantetheinyl transferase domain"/>
    <property type="match status" value="1"/>
</dbReference>
<evidence type="ECO:0000256" key="4">
    <source>
        <dbReference type="ARBA" id="ARBA00022516"/>
    </source>
</evidence>
<dbReference type="RefSeq" id="WP_014475874.1">
    <property type="nucleotide sequence ID" value="NZ_AP028964.1"/>
</dbReference>
<evidence type="ECO:0000313" key="17">
    <source>
        <dbReference type="Proteomes" id="UP000032247"/>
    </source>
</evidence>
<keyword evidence="5 11" id="KW-0808">Transferase</keyword>
<feature type="domain" description="4'-phosphopantetheinyl transferase" evidence="12">
    <location>
        <begin position="4"/>
        <end position="112"/>
    </location>
</feature>
<evidence type="ECO:0000259" key="12">
    <source>
        <dbReference type="Pfam" id="PF01648"/>
    </source>
</evidence>
<evidence type="ECO:0000313" key="15">
    <source>
        <dbReference type="EMBL" id="WEY84930.1"/>
    </source>
</evidence>
<protein>
    <recommendedName>
        <fullName evidence="11">Holo-[acyl-carrier-protein] synthase</fullName>
        <shortName evidence="11">Holo-ACP synthase</shortName>
        <ecNumber evidence="11">2.7.8.7</ecNumber>
    </recommendedName>
    <alternativeName>
        <fullName evidence="11">4'-phosphopantetheinyl transferase AcpS</fullName>
    </alternativeName>
</protein>
<dbReference type="InterPro" id="IPR004568">
    <property type="entry name" value="Ppantetheine-prot_Trfase_dom"/>
</dbReference>
<dbReference type="GO" id="GO:0000287">
    <property type="term" value="F:magnesium ion binding"/>
    <property type="evidence" value="ECO:0007669"/>
    <property type="project" value="UniProtKB-UniRule"/>
</dbReference>
<comment type="subcellular location">
    <subcellularLocation>
        <location evidence="11">Cytoplasm</location>
    </subcellularLocation>
</comment>
<dbReference type="EMBL" id="CP120576">
    <property type="protein sequence ID" value="WEY84930.1"/>
    <property type="molecule type" value="Genomic_DNA"/>
</dbReference>
<evidence type="ECO:0000256" key="2">
    <source>
        <dbReference type="ARBA" id="ARBA00010990"/>
    </source>
</evidence>
<dbReference type="PANTHER" id="PTHR12215">
    <property type="entry name" value="PHOSPHOPANTETHEINE TRANSFERASE"/>
    <property type="match status" value="1"/>
</dbReference>
<dbReference type="NCBIfam" id="TIGR00516">
    <property type="entry name" value="acpS"/>
    <property type="match status" value="1"/>
</dbReference>
<reference evidence="13 17" key="1">
    <citation type="submission" date="2014-12" db="EMBL/GenBank/DDBJ databases">
        <title>Comparative genome analysis of Bacillus coagulans HM-08, Clostridium butyricum HM-68, Bacillus subtilis HM-66 and Bacillus licheniformis BL-09.</title>
        <authorList>
            <person name="Zhang H."/>
        </authorList>
    </citation>
    <scope>NUCLEOTIDE SEQUENCE [LARGE SCALE GENOMIC DNA]</scope>
    <source>
        <strain evidence="13 17">HM-66</strain>
    </source>
</reference>
<evidence type="ECO:0000256" key="10">
    <source>
        <dbReference type="ARBA" id="ARBA00023160"/>
    </source>
</evidence>
<keyword evidence="4 11" id="KW-0444">Lipid biosynthesis</keyword>